<proteinExistence type="predicted"/>
<dbReference type="Proteomes" id="UP000541444">
    <property type="component" value="Unassembled WGS sequence"/>
</dbReference>
<dbReference type="EMBL" id="JACGCM010000816">
    <property type="protein sequence ID" value="KAF6165789.1"/>
    <property type="molecule type" value="Genomic_DNA"/>
</dbReference>
<name>A0A7J7NEW1_9MAGN</name>
<accession>A0A7J7NEW1</accession>
<evidence type="ECO:0000313" key="1">
    <source>
        <dbReference type="EMBL" id="KAF6165789.1"/>
    </source>
</evidence>
<organism evidence="1 2">
    <name type="scientific">Kingdonia uniflora</name>
    <dbReference type="NCBI Taxonomy" id="39325"/>
    <lineage>
        <taxon>Eukaryota</taxon>
        <taxon>Viridiplantae</taxon>
        <taxon>Streptophyta</taxon>
        <taxon>Embryophyta</taxon>
        <taxon>Tracheophyta</taxon>
        <taxon>Spermatophyta</taxon>
        <taxon>Magnoliopsida</taxon>
        <taxon>Ranunculales</taxon>
        <taxon>Circaeasteraceae</taxon>
        <taxon>Kingdonia</taxon>
    </lineage>
</organism>
<comment type="caution">
    <text evidence="1">The sequence shown here is derived from an EMBL/GenBank/DDBJ whole genome shotgun (WGS) entry which is preliminary data.</text>
</comment>
<dbReference type="AlphaFoldDB" id="A0A7J7NEW1"/>
<protein>
    <submittedName>
        <fullName evidence="1">Uncharacterized protein</fullName>
    </submittedName>
</protein>
<keyword evidence="2" id="KW-1185">Reference proteome</keyword>
<reference evidence="1 2" key="1">
    <citation type="journal article" date="2020" name="IScience">
        <title>Genome Sequencing of the Endangered Kingdonia uniflora (Circaeasteraceae, Ranunculales) Reveals Potential Mechanisms of Evolutionary Specialization.</title>
        <authorList>
            <person name="Sun Y."/>
            <person name="Deng T."/>
            <person name="Zhang A."/>
            <person name="Moore M.J."/>
            <person name="Landis J.B."/>
            <person name="Lin N."/>
            <person name="Zhang H."/>
            <person name="Zhang X."/>
            <person name="Huang J."/>
            <person name="Zhang X."/>
            <person name="Sun H."/>
            <person name="Wang H."/>
        </authorList>
    </citation>
    <scope>NUCLEOTIDE SEQUENCE [LARGE SCALE GENOMIC DNA]</scope>
    <source>
        <strain evidence="1">TB1705</strain>
        <tissue evidence="1">Leaf</tissue>
    </source>
</reference>
<gene>
    <name evidence="1" type="ORF">GIB67_012686</name>
</gene>
<evidence type="ECO:0000313" key="2">
    <source>
        <dbReference type="Proteomes" id="UP000541444"/>
    </source>
</evidence>
<sequence length="80" mass="9400">MQLVQKLAQEMMKQTSHRKVLKLIMKESSLFILLLSREPLIVLHLQQLLLVPLLHLQVLRLLKRIEFVVTVWIGMMDPST</sequence>